<dbReference type="EMBL" id="MHOL01000004">
    <property type="protein sequence ID" value="OGZ63249.1"/>
    <property type="molecule type" value="Genomic_DNA"/>
</dbReference>
<dbReference type="InterPro" id="IPR036913">
    <property type="entry name" value="YegP-like_sf"/>
</dbReference>
<dbReference type="SUPFAM" id="SSF160113">
    <property type="entry name" value="YegP-like"/>
    <property type="match status" value="1"/>
</dbReference>
<organism evidence="2 3">
    <name type="scientific">Candidatus Staskawiczbacteria bacterium RIFCSPHIGHO2_01_FULL_34_27</name>
    <dbReference type="NCBI Taxonomy" id="1802199"/>
    <lineage>
        <taxon>Bacteria</taxon>
        <taxon>Candidatus Staskawicziibacteriota</taxon>
    </lineage>
</organism>
<accession>A0A1G2HLF7</accession>
<comment type="caution">
    <text evidence="2">The sequence shown here is derived from an EMBL/GenBank/DDBJ whole genome shotgun (WGS) entry which is preliminary data.</text>
</comment>
<dbReference type="Proteomes" id="UP000178991">
    <property type="component" value="Unassembled WGS sequence"/>
</dbReference>
<feature type="domain" description="DUF1508" evidence="1">
    <location>
        <begin position="11"/>
        <end position="56"/>
    </location>
</feature>
<dbReference type="AlphaFoldDB" id="A0A1G2HLF7"/>
<dbReference type="Gene3D" id="3.30.160.160">
    <property type="entry name" value="YegP-like"/>
    <property type="match status" value="1"/>
</dbReference>
<evidence type="ECO:0000313" key="2">
    <source>
        <dbReference type="EMBL" id="OGZ63249.1"/>
    </source>
</evidence>
<name>A0A1G2HLF7_9BACT</name>
<proteinExistence type="predicted"/>
<protein>
    <recommendedName>
        <fullName evidence="1">DUF1508 domain-containing protein</fullName>
    </recommendedName>
</protein>
<evidence type="ECO:0000259" key="1">
    <source>
        <dbReference type="Pfam" id="PF07411"/>
    </source>
</evidence>
<reference evidence="2 3" key="1">
    <citation type="journal article" date="2016" name="Nat. Commun.">
        <title>Thousands of microbial genomes shed light on interconnected biogeochemical processes in an aquifer system.</title>
        <authorList>
            <person name="Anantharaman K."/>
            <person name="Brown C.T."/>
            <person name="Hug L.A."/>
            <person name="Sharon I."/>
            <person name="Castelle C.J."/>
            <person name="Probst A.J."/>
            <person name="Thomas B.C."/>
            <person name="Singh A."/>
            <person name="Wilkins M.J."/>
            <person name="Karaoz U."/>
            <person name="Brodie E.L."/>
            <person name="Williams K.H."/>
            <person name="Hubbard S.S."/>
            <person name="Banfield J.F."/>
        </authorList>
    </citation>
    <scope>NUCLEOTIDE SEQUENCE [LARGE SCALE GENOMIC DNA]</scope>
</reference>
<gene>
    <name evidence="2" type="ORF">A2639_02270</name>
</gene>
<dbReference type="Pfam" id="PF07411">
    <property type="entry name" value="DUF1508"/>
    <property type="match status" value="1"/>
</dbReference>
<evidence type="ECO:0000313" key="3">
    <source>
        <dbReference type="Proteomes" id="UP000178991"/>
    </source>
</evidence>
<sequence length="64" mass="7375">MRFVIYRDVIGQYRWRCRAGGNNEIIAVSEGYKQKSSAENAIALIMRYAHNAEIVDLTKTQQKV</sequence>
<dbReference type="InterPro" id="IPR010879">
    <property type="entry name" value="DUF1508"/>
</dbReference>